<accession>A0AAD9Q7Q9</accession>
<feature type="region of interest" description="Disordered" evidence="2">
    <location>
        <begin position="886"/>
        <end position="932"/>
    </location>
</feature>
<evidence type="ECO:0000313" key="4">
    <source>
        <dbReference type="Proteomes" id="UP001249851"/>
    </source>
</evidence>
<feature type="coiled-coil region" evidence="1">
    <location>
        <begin position="543"/>
        <end position="654"/>
    </location>
</feature>
<feature type="region of interest" description="Disordered" evidence="2">
    <location>
        <begin position="740"/>
        <end position="761"/>
    </location>
</feature>
<feature type="region of interest" description="Disordered" evidence="2">
    <location>
        <begin position="314"/>
        <end position="495"/>
    </location>
</feature>
<feature type="region of interest" description="Disordered" evidence="2">
    <location>
        <begin position="950"/>
        <end position="969"/>
    </location>
</feature>
<feature type="compositionally biased region" description="Basic and acidic residues" evidence="2">
    <location>
        <begin position="332"/>
        <end position="360"/>
    </location>
</feature>
<dbReference type="Proteomes" id="UP001249851">
    <property type="component" value="Unassembled WGS sequence"/>
</dbReference>
<keyword evidence="1" id="KW-0175">Coiled coil</keyword>
<evidence type="ECO:0000256" key="1">
    <source>
        <dbReference type="SAM" id="Coils"/>
    </source>
</evidence>
<feature type="coiled-coil region" evidence="1">
    <location>
        <begin position="1367"/>
        <end position="1401"/>
    </location>
</feature>
<feature type="compositionally biased region" description="Basic and acidic residues" evidence="2">
    <location>
        <begin position="478"/>
        <end position="495"/>
    </location>
</feature>
<proteinExistence type="predicted"/>
<comment type="caution">
    <text evidence="3">The sequence shown here is derived from an EMBL/GenBank/DDBJ whole genome shotgun (WGS) entry which is preliminary data.</text>
</comment>
<feature type="compositionally biased region" description="Acidic residues" evidence="2">
    <location>
        <begin position="886"/>
        <end position="897"/>
    </location>
</feature>
<evidence type="ECO:0000313" key="3">
    <source>
        <dbReference type="EMBL" id="KAK2556244.1"/>
    </source>
</evidence>
<name>A0AAD9Q7Q9_ACRCE</name>
<reference evidence="3" key="2">
    <citation type="journal article" date="2023" name="Science">
        <title>Genomic signatures of disease resistance in endangered staghorn corals.</title>
        <authorList>
            <person name="Vollmer S.V."/>
            <person name="Selwyn J.D."/>
            <person name="Despard B.A."/>
            <person name="Roesel C.L."/>
        </authorList>
    </citation>
    <scope>NUCLEOTIDE SEQUENCE</scope>
    <source>
        <strain evidence="3">K2</strain>
    </source>
</reference>
<gene>
    <name evidence="3" type="ORF">P5673_021864</name>
</gene>
<feature type="region of interest" description="Disordered" evidence="2">
    <location>
        <begin position="1152"/>
        <end position="1244"/>
    </location>
</feature>
<feature type="compositionally biased region" description="Low complexity" evidence="2">
    <location>
        <begin position="390"/>
        <end position="409"/>
    </location>
</feature>
<feature type="compositionally biased region" description="Polar residues" evidence="2">
    <location>
        <begin position="1212"/>
        <end position="1240"/>
    </location>
</feature>
<sequence length="1561" mass="174330">MFTKTQINTKPDKATLKPSVFPNNGNILKKKARSTILSVLSRRQSQEKLFLEEKPDGNQHNPLSSTEPVLHETKSASDALVVDHNSPKPYSPRSSYVALGSQSVQLAPAKHGLTSSDPTSKVPKVNHAIGLESSVSSLKIVASNNVTHTGRDALDKTASMGKLSSRWPPPRHADNLGESLGRRRASAPKHLSCPPDMDLTKQDPEVMVVSMSPSYISVKDITQDDPSSPRFESDLVKVSIPFQVQGQQNQQPEKPAQGSDLWSSSVSVCVPFQVNENGDSVTLLSSAGSALAAVGSTHAAKSLCAVAEDKVDGALRKEPSHSSPHPGRRKPLKEAQSKDKRVTKESPKSMGKEASKHKALEQTLPSTALKVPIGGKPRSKSFNAGDKIKPTLSPNGTPSSSTPKSTPANSPKPPRRNAMTKDMIKKRPSEIRKQEAKGRPHSDPVVAEKIRSKKKSTEGPDNDSSAPAPRKASSDASEALKNKVRNLETENKTLKDKIEPMEHRLAVVPLLEKEKLHLQKQVNEILQENEKRKSEVELVSTTVEKEKHEREELQTTNQTLSTDLEKSYEEIKELKQKNILLEEVKSSLTRKNEENVTALDEYRNSIDKLTSSNSALVQQNDEARSKISILLEGLKSLKECVTKLKEEKQDLQSQIIDKGGELAHTMKSCVSGLEKVVSVMGKEKRVTLEDELCNDMKNKSDKNVQCSDVKSVELILGQLEGNKDLLDCFKNKINEWERNNEKNLEGQNELPPAGDATGEDAITEDQSSDCAMCKSRQIQLDTLSTELDSIKNSLQKLQSEKDEVVEEKNELKREAKYLKYVLSYREDVQNLQVSNQQSKELEKMSSNLEEAEKKVNDLEEEVGRLQEEKQTLLMSILNLYSGQEIEDVKEEDEEEAVDEMKSENNNENNESNGEVFVQSPSAGGRSPRTPEALARREQLKFRFQLSLSESEYSYTSDRPESEDESDDSAVETNVRAIKSENKQLKSNLYETNEAKEELLSSLDKLCEEYDSLKATHDQLEEEHSQLVDRTMKDKIAYQARLQQLEMERENMRDTLRQVQDEKLSLLKCLEMKNFEAQPLPSPVPGLDLEKIIARAHSLAQEESKGSESTSVPNSELEKIVAHAQSFTQEESKSGEETLMPNTEMDEIIARAQSFTRKESISKEPKSVSSPEMDMIIARARSFTREENKSSEPTSNEEDSDASLSSETEDYTSDQSYNKAITSEGTPDSQYATSNGQINRSNPEDSDLAGIVASIENDLSKLKERLYRRDASGDGLESRPSKPPPGARILKRQASVVKSNLDRVYREKQHLQNEVESLRRYLLKRRDSAMDLRKKRSRGRRNTASELENHLEGIKTLQALLGKSDDQLRKTNDIISRLQAVNNETEEKLRESELLKDDLRRAVQIANSFAMEEQGKSEELMLRNQALLKQIEVLKGGSAASPSSLNDISDASEEITTPKVKSAFKLRRNQFYNRNVSEDDYDDNESTFTTEGESDFYSSRRSSINSESDFARSPQDKTDTIDSTLSSLNAEVPSNKTECTETECTSHDSSTVDSSDTDEDKE</sequence>
<feature type="coiled-coil region" evidence="1">
    <location>
        <begin position="995"/>
        <end position="1061"/>
    </location>
</feature>
<feature type="compositionally biased region" description="Basic and acidic residues" evidence="2">
    <location>
        <begin position="422"/>
        <end position="458"/>
    </location>
</feature>
<feature type="compositionally biased region" description="Low complexity" evidence="2">
    <location>
        <begin position="1494"/>
        <end position="1507"/>
    </location>
</feature>
<feature type="compositionally biased region" description="Acidic residues" evidence="2">
    <location>
        <begin position="960"/>
        <end position="969"/>
    </location>
</feature>
<evidence type="ECO:0000256" key="2">
    <source>
        <dbReference type="SAM" id="MobiDB-lite"/>
    </source>
</evidence>
<dbReference type="EMBL" id="JARQWQ010000057">
    <property type="protein sequence ID" value="KAK2556244.1"/>
    <property type="molecule type" value="Genomic_DNA"/>
</dbReference>
<keyword evidence="4" id="KW-1185">Reference proteome</keyword>
<feature type="compositionally biased region" description="Acidic residues" evidence="2">
    <location>
        <begin position="1194"/>
        <end position="1211"/>
    </location>
</feature>
<feature type="region of interest" description="Disordered" evidence="2">
    <location>
        <begin position="160"/>
        <end position="200"/>
    </location>
</feature>
<protein>
    <submittedName>
        <fullName evidence="3">Uncharacterized protein</fullName>
    </submittedName>
</protein>
<feature type="region of interest" description="Disordered" evidence="2">
    <location>
        <begin position="1475"/>
        <end position="1561"/>
    </location>
</feature>
<feature type="compositionally biased region" description="Basic and acidic residues" evidence="2">
    <location>
        <begin position="1155"/>
        <end position="1165"/>
    </location>
</feature>
<organism evidence="3 4">
    <name type="scientific">Acropora cervicornis</name>
    <name type="common">Staghorn coral</name>
    <dbReference type="NCBI Taxonomy" id="6130"/>
    <lineage>
        <taxon>Eukaryota</taxon>
        <taxon>Metazoa</taxon>
        <taxon>Cnidaria</taxon>
        <taxon>Anthozoa</taxon>
        <taxon>Hexacorallia</taxon>
        <taxon>Scleractinia</taxon>
        <taxon>Astrocoeniina</taxon>
        <taxon>Acroporidae</taxon>
        <taxon>Acropora</taxon>
    </lineage>
</organism>
<reference evidence="3" key="1">
    <citation type="journal article" date="2023" name="G3 (Bethesda)">
        <title>Whole genome assembly and annotation of the endangered Caribbean coral Acropora cervicornis.</title>
        <authorList>
            <person name="Selwyn J.D."/>
            <person name="Vollmer S.V."/>
        </authorList>
    </citation>
    <scope>NUCLEOTIDE SEQUENCE</scope>
    <source>
        <strain evidence="3">K2</strain>
    </source>
</reference>
<feature type="compositionally biased region" description="Polar residues" evidence="2">
    <location>
        <begin position="1520"/>
        <end position="1536"/>
    </location>
</feature>